<gene>
    <name evidence="2" type="ORF">SNAT2548_LOCUS24221</name>
</gene>
<feature type="region of interest" description="Disordered" evidence="1">
    <location>
        <begin position="467"/>
        <end position="519"/>
    </location>
</feature>
<reference evidence="2" key="1">
    <citation type="submission" date="2021-02" db="EMBL/GenBank/DDBJ databases">
        <authorList>
            <person name="Dougan E. K."/>
            <person name="Rhodes N."/>
            <person name="Thang M."/>
            <person name="Chan C."/>
        </authorList>
    </citation>
    <scope>NUCLEOTIDE SEQUENCE</scope>
</reference>
<dbReference type="AlphaFoldDB" id="A0A812RLT0"/>
<dbReference type="Proteomes" id="UP000604046">
    <property type="component" value="Unassembled WGS sequence"/>
</dbReference>
<organism evidence="2 3">
    <name type="scientific">Symbiodinium natans</name>
    <dbReference type="NCBI Taxonomy" id="878477"/>
    <lineage>
        <taxon>Eukaryota</taxon>
        <taxon>Sar</taxon>
        <taxon>Alveolata</taxon>
        <taxon>Dinophyceae</taxon>
        <taxon>Suessiales</taxon>
        <taxon>Symbiodiniaceae</taxon>
        <taxon>Symbiodinium</taxon>
    </lineage>
</organism>
<name>A0A812RLT0_9DINO</name>
<evidence type="ECO:0000256" key="1">
    <source>
        <dbReference type="SAM" id="MobiDB-lite"/>
    </source>
</evidence>
<feature type="compositionally biased region" description="Acidic residues" evidence="1">
    <location>
        <begin position="176"/>
        <end position="185"/>
    </location>
</feature>
<dbReference type="OrthoDB" id="448936at2759"/>
<evidence type="ECO:0000313" key="3">
    <source>
        <dbReference type="Proteomes" id="UP000604046"/>
    </source>
</evidence>
<feature type="region of interest" description="Disordered" evidence="1">
    <location>
        <begin position="962"/>
        <end position="990"/>
    </location>
</feature>
<keyword evidence="3" id="KW-1185">Reference proteome</keyword>
<sequence length="1249" mass="137060">MLKPTIKGVRELTLPYMSFEYCNVYRGTYGAAVPWIHRHPDAVVILWNKGDYDHVFFVTMSQLLPCLKDMKPDTWSMIVFWSESGRYVRRTGPDVGLDFTDQPVPAYDENGDDGTYPGYDDPVTDEMPVDDEDMPPPVPVGSDLDNAPVELQVGGGPPPHPPGGGSSVPVPGGDAADPDLDDFESEDHGPSPPPRGGPSGQDLVIILRRMMRTYLSRRNILTNHLRPVIHREVLEQSWLKKLLDRAKSLLPLGRYLLRHLCPEASWHNMGPAVWEVVPPPPPLPPEMTVRPQTSASASHIVSEGSEETARSIQDLPKLDISKGNAEDAGMILGDWLEANDGGDIGHGFRMVGARAVLMLAALPADVKEEMVTIRAAQTIPMLFRLLTKYQPRGPESRAQELKLALPDPTLLVKALDQITAAVIAGQSLFRLSTFRLENKIDYAPTLTSAKSLAQMLLAELEMVTSSELGGPPKGAAAKKNSDKATEAKGRGKTKAKPKPREQDDPASSTTSASSSTAQATFQEASELIKTMRLPALRGETDGWGLLDGGATACLRKANPIGNFNELLLTVALATGSVQLRVNDAGTLLSNDPSTSPIVAMRELIQLGIGVTWDQGGICAKVPKFGQLPVRSVTGCPEVPEALALQLIDDIEQKKREKLAFVRALRTNHSDRAGLEQEGVMMFEDPVVMKRWLQDQFSQLPEEVIAKTRGFFQQYLDGKGMDGIQAMGNDPQDQLGKSELGPRDLRAVEKENVLVLRQLVLYMIAEEARRLHDNSQAGGLVSEHKAPNNEENNEASRPEIWNWPEVRHVKQNTTWKKLEVDFGDLGHRTLKRQGLLVSQKLHFDEISMVNCKECGSLEEGMDPQEMTKGHEWPDGLKWAVLQLLLRLVPGGLSIHRLDTKFRQHVAQGHIPFRRDCLHCLAGGAKDGQRRRLPISEAYTIMCGPYMCTMVYKIPVFANLEPEPTVEVPEGGEQAEKPSSSEAANDPGSLLDEEGLVGVDTQLLLDEGTPDYEPDLDDERCSQLDEPLQPQAKDEEAVVPKNYGLDCDEDWNDEAPVSGGNTMKKRLIPGQAEAWKQYLVKAREQADAVAPQDLKLDKLQMVELTFAEPARQNPSICGWSHRIEESFKPVDKVVPTSKWQGRSCGRYMQNGPQGHCCMEKLRPSDYGRAHGDGWLSDARAKGTTGYVGNDFFTTTTLFQNVQMAGTGAISALDEVGVDAVPPRQRARGKQGLASLSGLVVGSTGGLDLSGT</sequence>
<accession>A0A812RLT0</accession>
<evidence type="ECO:0000313" key="2">
    <source>
        <dbReference type="EMBL" id="CAE7444873.1"/>
    </source>
</evidence>
<feature type="compositionally biased region" description="Basic and acidic residues" evidence="1">
    <location>
        <begin position="479"/>
        <end position="489"/>
    </location>
</feature>
<proteinExistence type="predicted"/>
<feature type="region of interest" description="Disordered" evidence="1">
    <location>
        <begin position="774"/>
        <end position="795"/>
    </location>
</feature>
<feature type="region of interest" description="Disordered" evidence="1">
    <location>
        <begin position="1043"/>
        <end position="1062"/>
    </location>
</feature>
<dbReference type="EMBL" id="CAJNDS010002349">
    <property type="protein sequence ID" value="CAE7444873.1"/>
    <property type="molecule type" value="Genomic_DNA"/>
</dbReference>
<feature type="region of interest" description="Disordered" evidence="1">
    <location>
        <begin position="97"/>
        <end position="201"/>
    </location>
</feature>
<feature type="compositionally biased region" description="Low complexity" evidence="1">
    <location>
        <begin position="506"/>
        <end position="519"/>
    </location>
</feature>
<protein>
    <submittedName>
        <fullName evidence="2">Uncharacterized protein</fullName>
    </submittedName>
</protein>
<comment type="caution">
    <text evidence="2">The sequence shown here is derived from an EMBL/GenBank/DDBJ whole genome shotgun (WGS) entry which is preliminary data.</text>
</comment>
<feature type="compositionally biased region" description="Acidic residues" evidence="1">
    <location>
        <begin position="122"/>
        <end position="134"/>
    </location>
</feature>